<dbReference type="Proteomes" id="UP000179095">
    <property type="component" value="Unassembled WGS sequence"/>
</dbReference>
<sequence length="196" mass="22479">MIMKYLAYPLMLIFCSASLSFADTELWSMFTFQHPVKDGLKIAIIPELRFRNNASEWYYLRTYIGPQISLDKSWEAAVYLAPNLGKSGGSWTTSYLYYLDLIYKNGFFSNRARLEENLLSGVLVYRNSLQFKTGNWTLADELFYNFAKGFLDENRASISYSIGAFSLGYLLRMQKATAAADWVYTNVANLGLKVNF</sequence>
<dbReference type="STRING" id="1802568.A3F86_02095"/>
<dbReference type="InterPro" id="IPR019619">
    <property type="entry name" value="DUF2490"/>
</dbReference>
<comment type="caution">
    <text evidence="2">The sequence shown here is derived from an EMBL/GenBank/DDBJ whole genome shotgun (WGS) entry which is preliminary data.</text>
</comment>
<evidence type="ECO:0008006" key="4">
    <source>
        <dbReference type="Google" id="ProtNLM"/>
    </source>
</evidence>
<name>A0A1F4RPF9_UNCSA</name>
<dbReference type="Pfam" id="PF10677">
    <property type="entry name" value="DUF2490"/>
    <property type="match status" value="1"/>
</dbReference>
<evidence type="ECO:0000256" key="1">
    <source>
        <dbReference type="SAM" id="SignalP"/>
    </source>
</evidence>
<reference evidence="2 3" key="1">
    <citation type="journal article" date="2016" name="Nat. Commun.">
        <title>Thousands of microbial genomes shed light on interconnected biogeochemical processes in an aquifer system.</title>
        <authorList>
            <person name="Anantharaman K."/>
            <person name="Brown C.T."/>
            <person name="Hug L.A."/>
            <person name="Sharon I."/>
            <person name="Castelle C.J."/>
            <person name="Probst A.J."/>
            <person name="Thomas B.C."/>
            <person name="Singh A."/>
            <person name="Wilkins M.J."/>
            <person name="Karaoz U."/>
            <person name="Brodie E.L."/>
            <person name="Williams K.H."/>
            <person name="Hubbard S.S."/>
            <person name="Banfield J.F."/>
        </authorList>
    </citation>
    <scope>NUCLEOTIDE SEQUENCE [LARGE SCALE GENOMIC DNA]</scope>
</reference>
<protein>
    <recommendedName>
        <fullName evidence="4">DUF2490 domain-containing protein</fullName>
    </recommendedName>
</protein>
<accession>A0A1F4RPF9</accession>
<evidence type="ECO:0000313" key="2">
    <source>
        <dbReference type="EMBL" id="OGC10124.1"/>
    </source>
</evidence>
<dbReference type="EMBL" id="METQ01000003">
    <property type="protein sequence ID" value="OGC10124.1"/>
    <property type="molecule type" value="Genomic_DNA"/>
</dbReference>
<feature type="signal peptide" evidence="1">
    <location>
        <begin position="1"/>
        <end position="22"/>
    </location>
</feature>
<gene>
    <name evidence="2" type="ORF">A3F86_02095</name>
</gene>
<organism evidence="2 3">
    <name type="scientific">candidate division WOR-1 bacterium RIFCSPLOWO2_12_FULL_45_9</name>
    <dbReference type="NCBI Taxonomy" id="1802568"/>
    <lineage>
        <taxon>Bacteria</taxon>
        <taxon>Bacillati</taxon>
        <taxon>Saganbacteria</taxon>
    </lineage>
</organism>
<dbReference type="AlphaFoldDB" id="A0A1F4RPF9"/>
<proteinExistence type="predicted"/>
<keyword evidence="1" id="KW-0732">Signal</keyword>
<feature type="chain" id="PRO_5009514312" description="DUF2490 domain-containing protein" evidence="1">
    <location>
        <begin position="23"/>
        <end position="196"/>
    </location>
</feature>
<evidence type="ECO:0000313" key="3">
    <source>
        <dbReference type="Proteomes" id="UP000179095"/>
    </source>
</evidence>